<sequence>MNVFIVVSGVIYPSKKASNRSLRRTVEIPAQKVSFT</sequence>
<reference evidence="1" key="2">
    <citation type="journal article" date="2015" name="Data Brief">
        <title>Shoot transcriptome of the giant reed, Arundo donax.</title>
        <authorList>
            <person name="Barrero R.A."/>
            <person name="Guerrero F.D."/>
            <person name="Moolhuijzen P."/>
            <person name="Goolsby J.A."/>
            <person name="Tidwell J."/>
            <person name="Bellgard S.E."/>
            <person name="Bellgard M.I."/>
        </authorList>
    </citation>
    <scope>NUCLEOTIDE SEQUENCE</scope>
    <source>
        <tissue evidence="1">Shoot tissue taken approximately 20 cm above the soil surface</tissue>
    </source>
</reference>
<accession>A0A0A9GC46</accession>
<proteinExistence type="predicted"/>
<name>A0A0A9GC46_ARUDO</name>
<dbReference type="EMBL" id="GBRH01176862">
    <property type="protein sequence ID" value="JAE21034.1"/>
    <property type="molecule type" value="Transcribed_RNA"/>
</dbReference>
<protein>
    <submittedName>
        <fullName evidence="1">Uncharacterized protein</fullName>
    </submittedName>
</protein>
<organism evidence="1">
    <name type="scientific">Arundo donax</name>
    <name type="common">Giant reed</name>
    <name type="synonym">Donax arundinaceus</name>
    <dbReference type="NCBI Taxonomy" id="35708"/>
    <lineage>
        <taxon>Eukaryota</taxon>
        <taxon>Viridiplantae</taxon>
        <taxon>Streptophyta</taxon>
        <taxon>Embryophyta</taxon>
        <taxon>Tracheophyta</taxon>
        <taxon>Spermatophyta</taxon>
        <taxon>Magnoliopsida</taxon>
        <taxon>Liliopsida</taxon>
        <taxon>Poales</taxon>
        <taxon>Poaceae</taxon>
        <taxon>PACMAD clade</taxon>
        <taxon>Arundinoideae</taxon>
        <taxon>Arundineae</taxon>
        <taxon>Arundo</taxon>
    </lineage>
</organism>
<dbReference type="AlphaFoldDB" id="A0A0A9GC46"/>
<reference evidence="1" key="1">
    <citation type="submission" date="2014-09" db="EMBL/GenBank/DDBJ databases">
        <authorList>
            <person name="Magalhaes I.L.F."/>
            <person name="Oliveira U."/>
            <person name="Santos F.R."/>
            <person name="Vidigal T.H.D.A."/>
            <person name="Brescovit A.D."/>
            <person name="Santos A.J."/>
        </authorList>
    </citation>
    <scope>NUCLEOTIDE SEQUENCE</scope>
    <source>
        <tissue evidence="1">Shoot tissue taken approximately 20 cm above the soil surface</tissue>
    </source>
</reference>
<evidence type="ECO:0000313" key="1">
    <source>
        <dbReference type="EMBL" id="JAE21034.1"/>
    </source>
</evidence>